<dbReference type="EMBL" id="CP099418">
    <property type="protein sequence ID" value="USW48070.1"/>
    <property type="molecule type" value="Genomic_DNA"/>
</dbReference>
<evidence type="ECO:0000313" key="3">
    <source>
        <dbReference type="EMBL" id="USW48070.1"/>
    </source>
</evidence>
<protein>
    <submittedName>
        <fullName evidence="3">Uncharacterized protein</fullName>
    </submittedName>
</protein>
<gene>
    <name evidence="3" type="ORF">Slin15195_G013890</name>
</gene>
<keyword evidence="4" id="KW-1185">Reference proteome</keyword>
<evidence type="ECO:0000256" key="2">
    <source>
        <dbReference type="SAM" id="SignalP"/>
    </source>
</evidence>
<keyword evidence="2" id="KW-0732">Signal</keyword>
<feature type="chain" id="PRO_5040253243" evidence="2">
    <location>
        <begin position="19"/>
        <end position="373"/>
    </location>
</feature>
<feature type="region of interest" description="Disordered" evidence="1">
    <location>
        <begin position="348"/>
        <end position="373"/>
    </location>
</feature>
<evidence type="ECO:0000313" key="4">
    <source>
        <dbReference type="Proteomes" id="UP001056384"/>
    </source>
</evidence>
<dbReference type="Proteomes" id="UP001056384">
    <property type="component" value="Chromosome 1"/>
</dbReference>
<accession>A0A9Q9AKF7</accession>
<name>A0A9Q9AKF7_9PEZI</name>
<evidence type="ECO:0000256" key="1">
    <source>
        <dbReference type="SAM" id="MobiDB-lite"/>
    </source>
</evidence>
<dbReference type="PROSITE" id="PS51257">
    <property type="entry name" value="PROKAR_LIPOPROTEIN"/>
    <property type="match status" value="1"/>
</dbReference>
<sequence length="373" mass="38680">MRVLHLTALALLASSACATPISSHVLLRNHTTTTSLPGMISTSTDFTASAASDLPTFGTCRAFYYDPKDDVPCGVVARQFTIFLTYPEYDQPSTAQWCEVFLNGNGICRATSPNSPSAFPTSKPSTLSISTVAPTTDNVAPVTLTSGSIVSTSRCDTTSSPVAAVVSLHGSIVSVGSASATTSIKTSSRAGVVLASVRASEYSATVVRTSSSAAITGAPAQSVVSNALLAAETNSSAAITFRPAMNTTRMISYGMGSDNATSLKTVLVTAHLAADATAAVPGTTSAGVSSVANSTLAVRVLSVRRQASSLAFGRDHYFDQSSNYQRRVHDLSGSTALTQPYIFSAGDSNKSASYRGTRSRSNFDNARNGCHHE</sequence>
<feature type="compositionally biased region" description="Polar residues" evidence="1">
    <location>
        <begin position="348"/>
        <end position="365"/>
    </location>
</feature>
<dbReference type="AlphaFoldDB" id="A0A9Q9AKF7"/>
<organism evidence="3 4">
    <name type="scientific">Septoria linicola</name>
    <dbReference type="NCBI Taxonomy" id="215465"/>
    <lineage>
        <taxon>Eukaryota</taxon>
        <taxon>Fungi</taxon>
        <taxon>Dikarya</taxon>
        <taxon>Ascomycota</taxon>
        <taxon>Pezizomycotina</taxon>
        <taxon>Dothideomycetes</taxon>
        <taxon>Dothideomycetidae</taxon>
        <taxon>Mycosphaerellales</taxon>
        <taxon>Mycosphaerellaceae</taxon>
        <taxon>Septoria</taxon>
    </lineage>
</organism>
<proteinExistence type="predicted"/>
<reference evidence="3" key="1">
    <citation type="submission" date="2022-06" db="EMBL/GenBank/DDBJ databases">
        <title>Complete genome sequences of two strains of the flax pathogen Septoria linicola.</title>
        <authorList>
            <person name="Lapalu N."/>
            <person name="Simon A."/>
            <person name="Demenou B."/>
            <person name="Paumier D."/>
            <person name="Guillot M.-P."/>
            <person name="Gout L."/>
            <person name="Valade R."/>
        </authorList>
    </citation>
    <scope>NUCLEOTIDE SEQUENCE</scope>
    <source>
        <strain evidence="3">SE15195</strain>
    </source>
</reference>
<feature type="signal peptide" evidence="2">
    <location>
        <begin position="1"/>
        <end position="18"/>
    </location>
</feature>